<feature type="chain" id="PRO_5005470775" description="Lipoprotein" evidence="1">
    <location>
        <begin position="24"/>
        <end position="115"/>
    </location>
</feature>
<dbReference type="Proteomes" id="UP000067476">
    <property type="component" value="Chromosome"/>
</dbReference>
<dbReference type="AlphaFoldDB" id="A0A0K1W2I2"/>
<dbReference type="KEGG" id="sll:SLITO_v1c06580"/>
<dbReference type="EMBL" id="CP012357">
    <property type="protein sequence ID" value="AKX34287.1"/>
    <property type="molecule type" value="Genomic_DNA"/>
</dbReference>
<dbReference type="PATRIC" id="fig|216942.3.peg.668"/>
<reference evidence="2 3" key="1">
    <citation type="journal article" date="2015" name="Genome Announc.">
        <title>Complete Genome Sequence of Spiroplasma litorale TN-1T (DSM 21781), a Bacterium Isolated from a Green-Eyed Horsefly (Tabanus nigrovittatus).</title>
        <authorList>
            <person name="Lo W.S."/>
            <person name="Lai Y.C."/>
            <person name="Lien Y.W."/>
            <person name="Wang T.H."/>
            <person name="Kuo C.H."/>
        </authorList>
    </citation>
    <scope>NUCLEOTIDE SEQUENCE [LARGE SCALE GENOMIC DNA]</scope>
    <source>
        <strain evidence="2 3">TN-1</strain>
    </source>
</reference>
<evidence type="ECO:0000313" key="3">
    <source>
        <dbReference type="Proteomes" id="UP000067476"/>
    </source>
</evidence>
<dbReference type="RefSeq" id="WP_075058384.1">
    <property type="nucleotide sequence ID" value="NZ_CP012357.1"/>
</dbReference>
<protein>
    <recommendedName>
        <fullName evidence="4">Lipoprotein</fullName>
    </recommendedName>
</protein>
<keyword evidence="3" id="KW-1185">Reference proteome</keyword>
<evidence type="ECO:0000256" key="1">
    <source>
        <dbReference type="SAM" id="SignalP"/>
    </source>
</evidence>
<name>A0A0K1W2I2_9MOLU</name>
<keyword evidence="1" id="KW-0732">Signal</keyword>
<proteinExistence type="predicted"/>
<evidence type="ECO:0000313" key="2">
    <source>
        <dbReference type="EMBL" id="AKX34287.1"/>
    </source>
</evidence>
<accession>A0A0K1W2I2</accession>
<gene>
    <name evidence="2" type="ORF">SLITO_v1c06580</name>
</gene>
<evidence type="ECO:0008006" key="4">
    <source>
        <dbReference type="Google" id="ProtNLM"/>
    </source>
</evidence>
<sequence>MKKLILCLNAILCIGIVPSNVLSCENNNNQSTETTTPNIEDQKRDLSSIREKDLKEIKSNSDLQTLKDIISKIIEMNKDDSFSINDVKFSDNPTLNQAKIEALPNSSKVKGSVVL</sequence>
<organism evidence="2 3">
    <name type="scientific">Spiroplasma litorale</name>
    <dbReference type="NCBI Taxonomy" id="216942"/>
    <lineage>
        <taxon>Bacteria</taxon>
        <taxon>Bacillati</taxon>
        <taxon>Mycoplasmatota</taxon>
        <taxon>Mollicutes</taxon>
        <taxon>Entomoplasmatales</taxon>
        <taxon>Spiroplasmataceae</taxon>
        <taxon>Spiroplasma</taxon>
    </lineage>
</organism>
<feature type="signal peptide" evidence="1">
    <location>
        <begin position="1"/>
        <end position="23"/>
    </location>
</feature>